<name>A0A9N8EMR1_9STRA</name>
<evidence type="ECO:0000313" key="2">
    <source>
        <dbReference type="EMBL" id="CAB9521879.1"/>
    </source>
</evidence>
<dbReference type="Proteomes" id="UP001153069">
    <property type="component" value="Unassembled WGS sequence"/>
</dbReference>
<feature type="signal peptide" evidence="1">
    <location>
        <begin position="1"/>
        <end position="24"/>
    </location>
</feature>
<organism evidence="2 3">
    <name type="scientific">Seminavis robusta</name>
    <dbReference type="NCBI Taxonomy" id="568900"/>
    <lineage>
        <taxon>Eukaryota</taxon>
        <taxon>Sar</taxon>
        <taxon>Stramenopiles</taxon>
        <taxon>Ochrophyta</taxon>
        <taxon>Bacillariophyta</taxon>
        <taxon>Bacillariophyceae</taxon>
        <taxon>Bacillariophycidae</taxon>
        <taxon>Naviculales</taxon>
        <taxon>Naviculaceae</taxon>
        <taxon>Seminavis</taxon>
    </lineage>
</organism>
<comment type="caution">
    <text evidence="2">The sequence shown here is derived from an EMBL/GenBank/DDBJ whole genome shotgun (WGS) entry which is preliminary data.</text>
</comment>
<evidence type="ECO:0000313" key="3">
    <source>
        <dbReference type="Proteomes" id="UP001153069"/>
    </source>
</evidence>
<feature type="chain" id="PRO_5040355495" evidence="1">
    <location>
        <begin position="25"/>
        <end position="172"/>
    </location>
</feature>
<dbReference type="AlphaFoldDB" id="A0A9N8EMR1"/>
<keyword evidence="1" id="KW-0732">Signal</keyword>
<evidence type="ECO:0000256" key="1">
    <source>
        <dbReference type="SAM" id="SignalP"/>
    </source>
</evidence>
<reference evidence="2" key="1">
    <citation type="submission" date="2020-06" db="EMBL/GenBank/DDBJ databases">
        <authorList>
            <consortium name="Plant Systems Biology data submission"/>
        </authorList>
    </citation>
    <scope>NUCLEOTIDE SEQUENCE</scope>
    <source>
        <strain evidence="2">D6</strain>
    </source>
</reference>
<sequence>MKIATFTLSSLCIAILASATPALARLSDGSAVQPPFPDNRGSIMMKDCPGLPHGDDVNYILPPEHQCLTTEGTAGVWGCRPEPMMHSTCLISYQGTVVGKQGDTCGCCGGVCPSLCLCPCEGGGVLVHETIFWGLKRKKCLQPGLAEAMVLQDDSMTCFTGCQRASGLDNLV</sequence>
<dbReference type="EMBL" id="CAICTM010001242">
    <property type="protein sequence ID" value="CAB9521879.1"/>
    <property type="molecule type" value="Genomic_DNA"/>
</dbReference>
<gene>
    <name evidence="2" type="ORF">SEMRO_1244_G255610.1</name>
</gene>
<keyword evidence="3" id="KW-1185">Reference proteome</keyword>
<proteinExistence type="predicted"/>
<protein>
    <submittedName>
        <fullName evidence="2">Uncharacterized protein</fullName>
    </submittedName>
</protein>
<accession>A0A9N8EMR1</accession>